<organism evidence="4 5">
    <name type="scientific">Anoxynatronum buryatiense</name>
    <dbReference type="NCBI Taxonomy" id="489973"/>
    <lineage>
        <taxon>Bacteria</taxon>
        <taxon>Bacillati</taxon>
        <taxon>Bacillota</taxon>
        <taxon>Clostridia</taxon>
        <taxon>Eubacteriales</taxon>
        <taxon>Clostridiaceae</taxon>
        <taxon>Anoxynatronum</taxon>
    </lineage>
</organism>
<dbReference type="InterPro" id="IPR007409">
    <property type="entry name" value="Restrct_endonuc_type1_HsdR_N"/>
</dbReference>
<evidence type="ECO:0000259" key="3">
    <source>
        <dbReference type="PROSITE" id="PS51194"/>
    </source>
</evidence>
<dbReference type="InterPro" id="IPR027417">
    <property type="entry name" value="P-loop_NTPase"/>
</dbReference>
<keyword evidence="5" id="KW-1185">Reference proteome</keyword>
<dbReference type="InterPro" id="IPR013670">
    <property type="entry name" value="EcoEI_R_C_dom"/>
</dbReference>
<feature type="domain" description="Helicase C-terminal" evidence="3">
    <location>
        <begin position="588"/>
        <end position="775"/>
    </location>
</feature>
<dbReference type="InterPro" id="IPR001650">
    <property type="entry name" value="Helicase_C-like"/>
</dbReference>
<dbReference type="Pfam" id="PF04851">
    <property type="entry name" value="ResIII"/>
    <property type="match status" value="1"/>
</dbReference>
<dbReference type="PANTHER" id="PTHR47396:SF1">
    <property type="entry name" value="ATP-DEPENDENT HELICASE IRC3-RELATED"/>
    <property type="match status" value="1"/>
</dbReference>
<feature type="coiled-coil region" evidence="1">
    <location>
        <begin position="143"/>
        <end position="187"/>
    </location>
</feature>
<sequence length="1107" mass="129035">MPGNFQFLQKEAKYRSFCDACMEAEKSLVVSYATTAILTRRALELAVKWVYSFDEALTVPYDEKLGALLHDYQFKSTIDSQLFPMLIYIQKLGNKAVHSASPITREQAVLALKNLFAFTGWIDYCYSEDYAETHFDESLLPDKAQEQKTLQELQALQQRLGAQDKKLEEIIAENQRLRRENTAKRESNRQQRTYKVDEITEFQTRKMYIDLELELCGWTFGKNCLEEVEVAGMPSASGIGYIDYVLYGDDGKPLAVVEAKKTSIDPKMGQVQAERYADCLEKQYGYRPLIFYTNGFDYYLWDDRSYPERIVSGLYTKEELLWTLYRRDHRQSLENPMINDAITNRAYQKLAIGAVCHSLNRGNRKALLVMATGSGKTRTAISLVDVLLSRGWIKNALFLADRTALVRQAKKNFKHQLPELSLCNLLDSKDNPESRMVFSTYPTMMNAIDDVKNSTGQKLFTRGHFDLIIIDESHRSIYKKYQAIFSYFDAILIGLTATPRNDLDKNTYEIFELENNVPTYAYELDEAINDGYLVPYHTIETKMKFLEEGIHYDDLPEDEKELFEETFDDDVRDISSEELNAFLFNSDTVDRVIRELMEKGLKVESGDKLGKTIIFAKNKKHADFIVKRFNLLYPEYKGEFALPVYTGINYVTATMDDFEVKERLPQIAVSVDMLDTGIDIPEILNLVFFKKVRSKTKFWQMIGRGTRLCENLFGAGIHKEEFRIFDYCGNFEFFRVDKNGKEAKVMVSLTEKLFNVKLGIIRELQNLDYQREDYEAHRKALIEEVLAEVLKIDENKFSARMKLKYIHKFNQAEAYENLSENDLRELAEHVAPLIPARDEEEMAKRFDYLMYTIEYAELKGLESSKPKRKVVTTAEKLSEKGTIEKVRQQEELIRRVQTQEFWDNADLMDYEMVREAFRDLVRYIEEGSKQIYYTNFTDEILESKEHKGEYKINDMENYRKKVNRYLKDNQDDLVVYKLRHNMELNIEDLKHLEKVLWHDLGTREDYQKEFGDEPLMKLASEIVGLDPKAANEVFAEFLSDENLNQNQMEFVNLIVKHIIQNGSLDKKVLIEHPFNKAGNVTKLFDQKIDTAKKIIHVIDRLNGRLSV</sequence>
<evidence type="ECO:0000313" key="4">
    <source>
        <dbReference type="EMBL" id="SMP71391.1"/>
    </source>
</evidence>
<dbReference type="InterPro" id="IPR050742">
    <property type="entry name" value="Helicase_Restrict-Modif_Enz"/>
</dbReference>
<dbReference type="RefSeq" id="WP_283410841.1">
    <property type="nucleotide sequence ID" value="NZ_FXUF01000023.1"/>
</dbReference>
<dbReference type="InterPro" id="IPR006935">
    <property type="entry name" value="Helicase/UvrB_N"/>
</dbReference>
<dbReference type="PROSITE" id="PS51194">
    <property type="entry name" value="HELICASE_CTER"/>
    <property type="match status" value="1"/>
</dbReference>
<dbReference type="GO" id="GO:0003677">
    <property type="term" value="F:DNA binding"/>
    <property type="evidence" value="ECO:0007669"/>
    <property type="project" value="UniProtKB-KW"/>
</dbReference>
<name>A0AA45WZ05_9CLOT</name>
<dbReference type="CDD" id="cd18032">
    <property type="entry name" value="DEXHc_RE_I_III_res"/>
    <property type="match status" value="1"/>
</dbReference>
<dbReference type="Pfam" id="PF08463">
    <property type="entry name" value="EcoEI_R_C"/>
    <property type="match status" value="1"/>
</dbReference>
<dbReference type="Pfam" id="PF13643">
    <property type="entry name" value="DUF4145"/>
    <property type="match status" value="1"/>
</dbReference>
<dbReference type="GO" id="GO:0005524">
    <property type="term" value="F:ATP binding"/>
    <property type="evidence" value="ECO:0007669"/>
    <property type="project" value="UniProtKB-KW"/>
</dbReference>
<dbReference type="EMBL" id="FXUF01000023">
    <property type="protein sequence ID" value="SMP71391.1"/>
    <property type="molecule type" value="Genomic_DNA"/>
</dbReference>
<evidence type="ECO:0000313" key="5">
    <source>
        <dbReference type="Proteomes" id="UP001158066"/>
    </source>
</evidence>
<evidence type="ECO:0000259" key="2">
    <source>
        <dbReference type="PROSITE" id="PS51192"/>
    </source>
</evidence>
<protein>
    <submittedName>
        <fullName evidence="4">Type I restriction enzyme, R subunit</fullName>
    </submittedName>
</protein>
<dbReference type="Proteomes" id="UP001158066">
    <property type="component" value="Unassembled WGS sequence"/>
</dbReference>
<gene>
    <name evidence="4" type="ORF">SAMN06296020_12314</name>
</gene>
<dbReference type="PANTHER" id="PTHR47396">
    <property type="entry name" value="TYPE I RESTRICTION ENZYME ECOKI R PROTEIN"/>
    <property type="match status" value="1"/>
</dbReference>
<dbReference type="Gene3D" id="3.40.50.300">
    <property type="entry name" value="P-loop containing nucleotide triphosphate hydrolases"/>
    <property type="match status" value="2"/>
</dbReference>
<accession>A0AA45WZ05</accession>
<keyword evidence="1" id="KW-0175">Coiled coil</keyword>
<dbReference type="PROSITE" id="PS51192">
    <property type="entry name" value="HELICASE_ATP_BIND_1"/>
    <property type="match status" value="1"/>
</dbReference>
<dbReference type="InterPro" id="IPR025285">
    <property type="entry name" value="DUF4145"/>
</dbReference>
<dbReference type="CDD" id="cd18799">
    <property type="entry name" value="SF2_C_EcoAI-like"/>
    <property type="match status" value="1"/>
</dbReference>
<reference evidence="4" key="1">
    <citation type="submission" date="2017-05" db="EMBL/GenBank/DDBJ databases">
        <authorList>
            <person name="Varghese N."/>
            <person name="Submissions S."/>
        </authorList>
    </citation>
    <scope>NUCLEOTIDE SEQUENCE</scope>
    <source>
        <strain evidence="4">Su22</strain>
    </source>
</reference>
<dbReference type="Pfam" id="PF00271">
    <property type="entry name" value="Helicase_C"/>
    <property type="match status" value="1"/>
</dbReference>
<dbReference type="InterPro" id="IPR014001">
    <property type="entry name" value="Helicase_ATP-bd"/>
</dbReference>
<proteinExistence type="predicted"/>
<dbReference type="AlphaFoldDB" id="A0AA45WZ05"/>
<comment type="caution">
    <text evidence="4">The sequence shown here is derived from an EMBL/GenBank/DDBJ whole genome shotgun (WGS) entry which is preliminary data.</text>
</comment>
<feature type="domain" description="Helicase ATP-binding" evidence="2">
    <location>
        <begin position="357"/>
        <end position="517"/>
    </location>
</feature>
<dbReference type="Gene3D" id="3.90.1570.30">
    <property type="match status" value="1"/>
</dbReference>
<dbReference type="GO" id="GO:0005829">
    <property type="term" value="C:cytosol"/>
    <property type="evidence" value="ECO:0007669"/>
    <property type="project" value="TreeGrafter"/>
</dbReference>
<dbReference type="GO" id="GO:0009035">
    <property type="term" value="F:type I site-specific deoxyribonuclease activity"/>
    <property type="evidence" value="ECO:0007669"/>
    <property type="project" value="UniProtKB-EC"/>
</dbReference>
<evidence type="ECO:0000256" key="1">
    <source>
        <dbReference type="SAM" id="Coils"/>
    </source>
</evidence>
<dbReference type="GO" id="GO:0009307">
    <property type="term" value="P:DNA restriction-modification system"/>
    <property type="evidence" value="ECO:0007669"/>
    <property type="project" value="UniProtKB-KW"/>
</dbReference>
<dbReference type="SUPFAM" id="SSF52540">
    <property type="entry name" value="P-loop containing nucleoside triphosphate hydrolases"/>
    <property type="match status" value="2"/>
</dbReference>
<dbReference type="Pfam" id="PF04313">
    <property type="entry name" value="HSDR_N"/>
    <property type="match status" value="1"/>
</dbReference>
<dbReference type="SMART" id="SM00487">
    <property type="entry name" value="DEXDc"/>
    <property type="match status" value="1"/>
</dbReference>